<dbReference type="PROSITE" id="PS50894">
    <property type="entry name" value="HPT"/>
    <property type="match status" value="1"/>
</dbReference>
<organism evidence="4 5">
    <name type="scientific">Nitrosomonas halophila</name>
    <dbReference type="NCBI Taxonomy" id="44576"/>
    <lineage>
        <taxon>Bacteria</taxon>
        <taxon>Pseudomonadati</taxon>
        <taxon>Pseudomonadota</taxon>
        <taxon>Betaproteobacteria</taxon>
        <taxon>Nitrosomonadales</taxon>
        <taxon>Nitrosomonadaceae</taxon>
        <taxon>Nitrosomonas</taxon>
    </lineage>
</organism>
<dbReference type="GO" id="GO:0004672">
    <property type="term" value="F:protein kinase activity"/>
    <property type="evidence" value="ECO:0007669"/>
    <property type="project" value="UniProtKB-ARBA"/>
</dbReference>
<dbReference type="EMBL" id="FNOY01000038">
    <property type="protein sequence ID" value="SDY47722.1"/>
    <property type="molecule type" value="Genomic_DNA"/>
</dbReference>
<evidence type="ECO:0000313" key="5">
    <source>
        <dbReference type="Proteomes" id="UP000198640"/>
    </source>
</evidence>
<dbReference type="InterPro" id="IPR008207">
    <property type="entry name" value="Sig_transdc_His_kin_Hpt_dom"/>
</dbReference>
<dbReference type="Pfam" id="PF01627">
    <property type="entry name" value="Hpt"/>
    <property type="match status" value="1"/>
</dbReference>
<name>A0A1H3K687_9PROT</name>
<keyword evidence="5" id="KW-1185">Reference proteome</keyword>
<feature type="modified residue" description="Phosphohistidine" evidence="2">
    <location>
        <position position="57"/>
    </location>
</feature>
<protein>
    <submittedName>
        <fullName evidence="4">Hpt domain-containing protein</fullName>
    </submittedName>
</protein>
<dbReference type="Proteomes" id="UP000198640">
    <property type="component" value="Unassembled WGS sequence"/>
</dbReference>
<dbReference type="STRING" id="44576.SAMN05421881_10386"/>
<dbReference type="SUPFAM" id="SSF47226">
    <property type="entry name" value="Histidine-containing phosphotransfer domain, HPT domain"/>
    <property type="match status" value="1"/>
</dbReference>
<reference evidence="4 5" key="1">
    <citation type="submission" date="2016-10" db="EMBL/GenBank/DDBJ databases">
        <authorList>
            <person name="de Groot N.N."/>
        </authorList>
    </citation>
    <scope>NUCLEOTIDE SEQUENCE [LARGE SCALE GENOMIC DNA]</scope>
    <source>
        <strain evidence="4 5">Nm1</strain>
    </source>
</reference>
<dbReference type="GO" id="GO:0000160">
    <property type="term" value="P:phosphorelay signal transduction system"/>
    <property type="evidence" value="ECO:0007669"/>
    <property type="project" value="UniProtKB-KW"/>
</dbReference>
<dbReference type="InterPro" id="IPR036641">
    <property type="entry name" value="HPT_dom_sf"/>
</dbReference>
<sequence length="115" mass="12611">MNKQAVNVSLLQELVGDDQVVIDEILREFHAMLASIQNDLYEACKTGQCDRACALAHKLKSSARSVGALNLGAWCEQIEQAGRNGQTGVLHELLVGFEHELAAVESWLAHWLGID</sequence>
<keyword evidence="2" id="KW-0597">Phosphoprotein</keyword>
<gene>
    <name evidence="4" type="ORF">SAMN05421881_10386</name>
</gene>
<dbReference type="AlphaFoldDB" id="A0A1H3K687"/>
<feature type="domain" description="HPt" evidence="3">
    <location>
        <begin position="18"/>
        <end position="107"/>
    </location>
</feature>
<evidence type="ECO:0000259" key="3">
    <source>
        <dbReference type="PROSITE" id="PS50894"/>
    </source>
</evidence>
<keyword evidence="1" id="KW-0902">Two-component regulatory system</keyword>
<evidence type="ECO:0000313" key="4">
    <source>
        <dbReference type="EMBL" id="SDY47722.1"/>
    </source>
</evidence>
<dbReference type="Gene3D" id="1.20.120.160">
    <property type="entry name" value="HPT domain"/>
    <property type="match status" value="1"/>
</dbReference>
<evidence type="ECO:0000256" key="1">
    <source>
        <dbReference type="ARBA" id="ARBA00023012"/>
    </source>
</evidence>
<proteinExistence type="predicted"/>
<accession>A0A1H3K687</accession>
<evidence type="ECO:0000256" key="2">
    <source>
        <dbReference type="PROSITE-ProRule" id="PRU00110"/>
    </source>
</evidence>
<dbReference type="RefSeq" id="WP_176973997.1">
    <property type="nucleotide sequence ID" value="NZ_FNOY01000038.1"/>
</dbReference>